<evidence type="ECO:0000256" key="9">
    <source>
        <dbReference type="ARBA" id="ARBA00022989"/>
    </source>
</evidence>
<evidence type="ECO:0000313" key="15">
    <source>
        <dbReference type="EMBL" id="SDI29951.1"/>
    </source>
</evidence>
<evidence type="ECO:0000256" key="12">
    <source>
        <dbReference type="SAM" id="Phobius"/>
    </source>
</evidence>
<keyword evidence="4" id="KW-0997">Cell inner membrane</keyword>
<dbReference type="GO" id="GO:0006869">
    <property type="term" value="P:lipid transport"/>
    <property type="evidence" value="ECO:0007669"/>
    <property type="project" value="UniProtKB-KW"/>
</dbReference>
<dbReference type="PROSITE" id="PS00211">
    <property type="entry name" value="ABC_TRANSPORTER_1"/>
    <property type="match status" value="1"/>
</dbReference>
<dbReference type="AlphaFoldDB" id="A0A1G8JFU8"/>
<evidence type="ECO:0000259" key="14">
    <source>
        <dbReference type="PROSITE" id="PS50929"/>
    </source>
</evidence>
<dbReference type="PANTHER" id="PTHR24221">
    <property type="entry name" value="ATP-BINDING CASSETTE SUB-FAMILY B"/>
    <property type="match status" value="1"/>
</dbReference>
<feature type="domain" description="ABC transmembrane type-1" evidence="14">
    <location>
        <begin position="37"/>
        <end position="319"/>
    </location>
</feature>
<organism evidence="15 16">
    <name type="scientific">Paraburkholderia phenazinium</name>
    <dbReference type="NCBI Taxonomy" id="60549"/>
    <lineage>
        <taxon>Bacteria</taxon>
        <taxon>Pseudomonadati</taxon>
        <taxon>Pseudomonadota</taxon>
        <taxon>Betaproteobacteria</taxon>
        <taxon>Burkholderiales</taxon>
        <taxon>Burkholderiaceae</taxon>
        <taxon>Paraburkholderia</taxon>
    </lineage>
</organism>
<proteinExistence type="predicted"/>
<dbReference type="InterPro" id="IPR003593">
    <property type="entry name" value="AAA+_ATPase"/>
</dbReference>
<protein>
    <submittedName>
        <fullName evidence="15">ATP-binding cassette, subfamily C, CydCD</fullName>
    </submittedName>
</protein>
<dbReference type="InterPro" id="IPR036640">
    <property type="entry name" value="ABC1_TM_sf"/>
</dbReference>
<dbReference type="GO" id="GO:0016887">
    <property type="term" value="F:ATP hydrolysis activity"/>
    <property type="evidence" value="ECO:0007669"/>
    <property type="project" value="InterPro"/>
</dbReference>
<evidence type="ECO:0000256" key="4">
    <source>
        <dbReference type="ARBA" id="ARBA00022519"/>
    </source>
</evidence>
<keyword evidence="10" id="KW-0445">Lipid transport</keyword>
<dbReference type="Pfam" id="PF00005">
    <property type="entry name" value="ABC_tran"/>
    <property type="match status" value="1"/>
</dbReference>
<accession>A0A1G8JFU8</accession>
<keyword evidence="11 12" id="KW-0472">Membrane</keyword>
<feature type="transmembrane region" description="Helical" evidence="12">
    <location>
        <begin position="155"/>
        <end position="188"/>
    </location>
</feature>
<dbReference type="InterPro" id="IPR039421">
    <property type="entry name" value="Type_1_exporter"/>
</dbReference>
<evidence type="ECO:0000256" key="2">
    <source>
        <dbReference type="ARBA" id="ARBA00022448"/>
    </source>
</evidence>
<feature type="domain" description="ABC transporter" evidence="13">
    <location>
        <begin position="351"/>
        <end position="586"/>
    </location>
</feature>
<keyword evidence="3" id="KW-1003">Cell membrane</keyword>
<dbReference type="RefSeq" id="WP_208449364.1">
    <property type="nucleotide sequence ID" value="NZ_CADERL010000011.1"/>
</dbReference>
<dbReference type="InterPro" id="IPR011527">
    <property type="entry name" value="ABC1_TM_dom"/>
</dbReference>
<keyword evidence="7 15" id="KW-0067">ATP-binding</keyword>
<keyword evidence="5 12" id="KW-0812">Transmembrane</keyword>
<dbReference type="GO" id="GO:0005886">
    <property type="term" value="C:plasma membrane"/>
    <property type="evidence" value="ECO:0007669"/>
    <property type="project" value="UniProtKB-SubCell"/>
</dbReference>
<evidence type="ECO:0000256" key="5">
    <source>
        <dbReference type="ARBA" id="ARBA00022692"/>
    </source>
</evidence>
<dbReference type="GO" id="GO:0140359">
    <property type="term" value="F:ABC-type transporter activity"/>
    <property type="evidence" value="ECO:0007669"/>
    <property type="project" value="InterPro"/>
</dbReference>
<feature type="transmembrane region" description="Helical" evidence="12">
    <location>
        <begin position="262"/>
        <end position="282"/>
    </location>
</feature>
<evidence type="ECO:0000256" key="6">
    <source>
        <dbReference type="ARBA" id="ARBA00022741"/>
    </source>
</evidence>
<evidence type="ECO:0000256" key="7">
    <source>
        <dbReference type="ARBA" id="ARBA00022840"/>
    </source>
</evidence>
<dbReference type="InterPro" id="IPR017871">
    <property type="entry name" value="ABC_transporter-like_CS"/>
</dbReference>
<keyword evidence="6" id="KW-0547">Nucleotide-binding</keyword>
<dbReference type="Gene3D" id="3.40.50.300">
    <property type="entry name" value="P-loop containing nucleotide triphosphate hydrolases"/>
    <property type="match status" value="1"/>
</dbReference>
<gene>
    <name evidence="15" type="ORF">SAMN05216466_12083</name>
</gene>
<dbReference type="PROSITE" id="PS50893">
    <property type="entry name" value="ABC_TRANSPORTER_2"/>
    <property type="match status" value="1"/>
</dbReference>
<dbReference type="Proteomes" id="UP000199706">
    <property type="component" value="Unassembled WGS sequence"/>
</dbReference>
<evidence type="ECO:0000256" key="11">
    <source>
        <dbReference type="ARBA" id="ARBA00023136"/>
    </source>
</evidence>
<dbReference type="InterPro" id="IPR003439">
    <property type="entry name" value="ABC_transporter-like_ATP-bd"/>
</dbReference>
<feature type="transmembrane region" description="Helical" evidence="12">
    <location>
        <begin position="35"/>
        <end position="61"/>
    </location>
</feature>
<dbReference type="EMBL" id="FNCJ01000020">
    <property type="protein sequence ID" value="SDI29951.1"/>
    <property type="molecule type" value="Genomic_DNA"/>
</dbReference>
<dbReference type="Gene3D" id="1.20.1560.10">
    <property type="entry name" value="ABC transporter type 1, transmembrane domain"/>
    <property type="match status" value="1"/>
</dbReference>
<sequence>MNGVQADSAAMASQTAERGSGLGALLTLGASRKTLLFLTILSGLVAQAGTVTSIAAGAWLVGRALTHAAPAALVPGFWVLALSVVAAAVARWWQADVSHDFAFALIETLQVSIYDGLERAAPAYVLGRRTGDLASVATADAELMEHFYAHMLGDYIGAIIVPACALIALFFVHWLVALALLPFVPLLASVPLWLAGRADVEGEKLAAAVGLLNADVTESIQGLRELSIFGRGAAHLRRLTERFAAVALAQRRYGSRAGLQQAAMDGLFALAVLTVASVGIWLLGEGRLALGLLPLAIALAGGALMPVMEVTLTARKLSALKAGAERIVTILRQPSKVEDLGHAAEPADATIDFKAVSFGYGGERSAVLRDATFTIRRGETVALVGRSGAGKSTCANLLLRFWDVQAGRISIGGQDLRDLPLATLRKMVSVVPQDVYLFNESVADNIRLGKPEATQAEIEHAARLAQADEFIQALPQGYATVCGERGARLSGGQRQRIAVARAFLRDAPILILDEAASNLDAESERALQIAMDEICRDRTVLVIAHRLSTIRAADRILVIDNGQIVEEGQHSDLVARNGDYARLVAMAGEVE</sequence>
<dbReference type="SMART" id="SM00382">
    <property type="entry name" value="AAA"/>
    <property type="match status" value="1"/>
</dbReference>
<dbReference type="PROSITE" id="PS50929">
    <property type="entry name" value="ABC_TM1F"/>
    <property type="match status" value="1"/>
</dbReference>
<dbReference type="SUPFAM" id="SSF52540">
    <property type="entry name" value="P-loop containing nucleoside triphosphate hydrolases"/>
    <property type="match status" value="1"/>
</dbReference>
<dbReference type="SUPFAM" id="SSF90123">
    <property type="entry name" value="ABC transporter transmembrane region"/>
    <property type="match status" value="1"/>
</dbReference>
<feature type="transmembrane region" description="Helical" evidence="12">
    <location>
        <begin position="288"/>
        <end position="308"/>
    </location>
</feature>
<evidence type="ECO:0000313" key="16">
    <source>
        <dbReference type="Proteomes" id="UP000199706"/>
    </source>
</evidence>
<dbReference type="FunFam" id="3.40.50.300:FF:000221">
    <property type="entry name" value="Multidrug ABC transporter ATP-binding protein"/>
    <property type="match status" value="1"/>
</dbReference>
<reference evidence="15 16" key="1">
    <citation type="submission" date="2016-10" db="EMBL/GenBank/DDBJ databases">
        <authorList>
            <person name="de Groot N.N."/>
        </authorList>
    </citation>
    <scope>NUCLEOTIDE SEQUENCE [LARGE SCALE GENOMIC DNA]</scope>
    <source>
        <strain evidence="15 16">LMG 2247</strain>
    </source>
</reference>
<feature type="transmembrane region" description="Helical" evidence="12">
    <location>
        <begin position="73"/>
        <end position="93"/>
    </location>
</feature>
<evidence type="ECO:0000259" key="13">
    <source>
        <dbReference type="PROSITE" id="PS50893"/>
    </source>
</evidence>
<keyword evidence="8" id="KW-1278">Translocase</keyword>
<name>A0A1G8JFU8_9BURK</name>
<evidence type="ECO:0000256" key="3">
    <source>
        <dbReference type="ARBA" id="ARBA00022475"/>
    </source>
</evidence>
<evidence type="ECO:0000256" key="10">
    <source>
        <dbReference type="ARBA" id="ARBA00023055"/>
    </source>
</evidence>
<dbReference type="GO" id="GO:0005524">
    <property type="term" value="F:ATP binding"/>
    <property type="evidence" value="ECO:0007669"/>
    <property type="project" value="UniProtKB-KW"/>
</dbReference>
<dbReference type="Pfam" id="PF00664">
    <property type="entry name" value="ABC_membrane"/>
    <property type="match status" value="1"/>
</dbReference>
<dbReference type="PANTHER" id="PTHR24221:SF654">
    <property type="entry name" value="ATP-BINDING CASSETTE SUB-FAMILY B MEMBER 6"/>
    <property type="match status" value="1"/>
</dbReference>
<evidence type="ECO:0000256" key="8">
    <source>
        <dbReference type="ARBA" id="ARBA00022967"/>
    </source>
</evidence>
<keyword evidence="2" id="KW-0813">Transport</keyword>
<keyword evidence="9 12" id="KW-1133">Transmembrane helix</keyword>
<evidence type="ECO:0000256" key="1">
    <source>
        <dbReference type="ARBA" id="ARBA00004651"/>
    </source>
</evidence>
<dbReference type="InterPro" id="IPR027417">
    <property type="entry name" value="P-loop_NTPase"/>
</dbReference>
<comment type="subcellular location">
    <subcellularLocation>
        <location evidence="1">Cell membrane</location>
        <topology evidence="1">Multi-pass membrane protein</topology>
    </subcellularLocation>
</comment>